<organism evidence="1 2">
    <name type="scientific">Cetraspora pellucida</name>
    <dbReference type="NCBI Taxonomy" id="1433469"/>
    <lineage>
        <taxon>Eukaryota</taxon>
        <taxon>Fungi</taxon>
        <taxon>Fungi incertae sedis</taxon>
        <taxon>Mucoromycota</taxon>
        <taxon>Glomeromycotina</taxon>
        <taxon>Glomeromycetes</taxon>
        <taxon>Diversisporales</taxon>
        <taxon>Gigasporaceae</taxon>
        <taxon>Cetraspora</taxon>
    </lineage>
</organism>
<comment type="caution">
    <text evidence="1">The sequence shown here is derived from an EMBL/GenBank/DDBJ whole genome shotgun (WGS) entry which is preliminary data.</text>
</comment>
<gene>
    <name evidence="1" type="ORF">SPELUC_LOCUS11303</name>
</gene>
<name>A0ACA9PED7_9GLOM</name>
<accession>A0ACA9PED7</accession>
<dbReference type="Proteomes" id="UP000789366">
    <property type="component" value="Unassembled WGS sequence"/>
</dbReference>
<reference evidence="1" key="1">
    <citation type="submission" date="2021-06" db="EMBL/GenBank/DDBJ databases">
        <authorList>
            <person name="Kallberg Y."/>
            <person name="Tangrot J."/>
            <person name="Rosling A."/>
        </authorList>
    </citation>
    <scope>NUCLEOTIDE SEQUENCE</scope>
    <source>
        <strain evidence="1">28 12/20/2015</strain>
    </source>
</reference>
<feature type="non-terminal residue" evidence="1">
    <location>
        <position position="50"/>
    </location>
</feature>
<proteinExistence type="predicted"/>
<protein>
    <submittedName>
        <fullName evidence="1">15677_t:CDS:1</fullName>
    </submittedName>
</protein>
<evidence type="ECO:0000313" key="1">
    <source>
        <dbReference type="EMBL" id="CAG8701588.1"/>
    </source>
</evidence>
<evidence type="ECO:0000313" key="2">
    <source>
        <dbReference type="Proteomes" id="UP000789366"/>
    </source>
</evidence>
<keyword evidence="2" id="KW-1185">Reference proteome</keyword>
<dbReference type="EMBL" id="CAJVPW010023528">
    <property type="protein sequence ID" value="CAG8701588.1"/>
    <property type="molecule type" value="Genomic_DNA"/>
</dbReference>
<sequence>MEVQWGSNIQPTTLPSPYVTRPIPDESMYQHSQMNIDGSSKSTTRPYKKT</sequence>